<organism evidence="3 4">
    <name type="scientific">Shimia isoporae</name>
    <dbReference type="NCBI Taxonomy" id="647720"/>
    <lineage>
        <taxon>Bacteria</taxon>
        <taxon>Pseudomonadati</taxon>
        <taxon>Pseudomonadota</taxon>
        <taxon>Alphaproteobacteria</taxon>
        <taxon>Rhodobacterales</taxon>
        <taxon>Roseobacteraceae</taxon>
    </lineage>
</organism>
<name>A0A4R1N221_9RHOB</name>
<keyword evidence="4" id="KW-1185">Reference proteome</keyword>
<dbReference type="InterPro" id="IPR033900">
    <property type="entry name" value="Gram_neg_porin_domain"/>
</dbReference>
<accession>A0A4R1N221</accession>
<reference evidence="3 4" key="1">
    <citation type="submission" date="2019-03" db="EMBL/GenBank/DDBJ databases">
        <title>Genomic Encyclopedia of Archaeal and Bacterial Type Strains, Phase II (KMG-II): from individual species to whole genera.</title>
        <authorList>
            <person name="Goeker M."/>
        </authorList>
    </citation>
    <scope>NUCLEOTIDE SEQUENCE [LARGE SCALE GENOMIC DNA]</scope>
    <source>
        <strain evidence="3 4">DSM 26433</strain>
    </source>
</reference>
<evidence type="ECO:0000259" key="2">
    <source>
        <dbReference type="Pfam" id="PF13609"/>
    </source>
</evidence>
<feature type="signal peptide" evidence="1">
    <location>
        <begin position="1"/>
        <end position="19"/>
    </location>
</feature>
<sequence length="374" mass="41465">MKRVFTAMTALVGFATAVAAEDAPADGRGVFGFYGQINRGVLSYDDGLSRDEYWFVDNSKSVSRIGATWVQDMRDGWRFRARGELALRWKETNRIDQDNPHDRDYKFDRGEIRKVEVEFRHDDFGVLFAGQGAMAADGFTGLDLSLTTVVAGTPVQDAAGGMFLRRVDGANSTLRIRQAFRSMGSSRRLRLRYDSPMLGGWRLAIAAGREVVSEASSSQFGKIFADASARYDGDHGDFRLRGGGAYRWIENGKNVFIASGSVLHRPSGWNFTLATGHEAAGGRYSYGKIGYIARWFDIGQTALSIDYYSGQDLYGGNIAGAGNGDSVSYGFAVVQKMRDPKIDFYALIRRYEYDTPTVAYHDSIAFLAGARWQF</sequence>
<gene>
    <name evidence="3" type="ORF">BXY66_2970</name>
</gene>
<comment type="caution">
    <text evidence="3">The sequence shown here is derived from an EMBL/GenBank/DDBJ whole genome shotgun (WGS) entry which is preliminary data.</text>
</comment>
<protein>
    <recommendedName>
        <fullName evidence="2">Porin domain-containing protein</fullName>
    </recommendedName>
</protein>
<dbReference type="GO" id="GO:0015288">
    <property type="term" value="F:porin activity"/>
    <property type="evidence" value="ECO:0007669"/>
    <property type="project" value="InterPro"/>
</dbReference>
<dbReference type="GO" id="GO:0016020">
    <property type="term" value="C:membrane"/>
    <property type="evidence" value="ECO:0007669"/>
    <property type="project" value="InterPro"/>
</dbReference>
<evidence type="ECO:0000256" key="1">
    <source>
        <dbReference type="SAM" id="SignalP"/>
    </source>
</evidence>
<dbReference type="SUPFAM" id="SSF56935">
    <property type="entry name" value="Porins"/>
    <property type="match status" value="1"/>
</dbReference>
<feature type="domain" description="Porin" evidence="2">
    <location>
        <begin position="7"/>
        <end position="355"/>
    </location>
</feature>
<dbReference type="OrthoDB" id="974738at2"/>
<feature type="chain" id="PRO_5020738306" description="Porin domain-containing protein" evidence="1">
    <location>
        <begin position="20"/>
        <end position="374"/>
    </location>
</feature>
<dbReference type="Proteomes" id="UP000295673">
    <property type="component" value="Unassembled WGS sequence"/>
</dbReference>
<evidence type="ECO:0000313" key="4">
    <source>
        <dbReference type="Proteomes" id="UP000295673"/>
    </source>
</evidence>
<proteinExistence type="predicted"/>
<dbReference type="AlphaFoldDB" id="A0A4R1N221"/>
<dbReference type="RefSeq" id="WP_132861117.1">
    <property type="nucleotide sequence ID" value="NZ_SMGR01000003.1"/>
</dbReference>
<dbReference type="Pfam" id="PF13609">
    <property type="entry name" value="Porin_4"/>
    <property type="match status" value="1"/>
</dbReference>
<evidence type="ECO:0000313" key="3">
    <source>
        <dbReference type="EMBL" id="TCL00329.1"/>
    </source>
</evidence>
<keyword evidence="1" id="KW-0732">Signal</keyword>
<dbReference type="EMBL" id="SMGR01000003">
    <property type="protein sequence ID" value="TCL00329.1"/>
    <property type="molecule type" value="Genomic_DNA"/>
</dbReference>